<name>A0A520S098_9GAMM</name>
<evidence type="ECO:0000256" key="7">
    <source>
        <dbReference type="RuleBase" id="RU003879"/>
    </source>
</evidence>
<dbReference type="GO" id="GO:0005886">
    <property type="term" value="C:plasma membrane"/>
    <property type="evidence" value="ECO:0007669"/>
    <property type="project" value="UniProtKB-SubCell"/>
</dbReference>
<feature type="transmembrane region" description="Helical" evidence="8">
    <location>
        <begin position="12"/>
        <end position="31"/>
    </location>
</feature>
<proteinExistence type="inferred from homology"/>
<dbReference type="PANTHER" id="PTHR30558">
    <property type="entry name" value="EXBD MEMBRANE COMPONENT OF PMF-DRIVEN MACROMOLECULE IMPORT SYSTEM"/>
    <property type="match status" value="1"/>
</dbReference>
<keyword evidence="7" id="KW-0653">Protein transport</keyword>
<evidence type="ECO:0000313" key="10">
    <source>
        <dbReference type="Proteomes" id="UP000316199"/>
    </source>
</evidence>
<protein>
    <submittedName>
        <fullName evidence="9">Biopolymer transporter ExbD</fullName>
    </submittedName>
</protein>
<evidence type="ECO:0000256" key="5">
    <source>
        <dbReference type="ARBA" id="ARBA00022989"/>
    </source>
</evidence>
<dbReference type="AlphaFoldDB" id="A0A520S098"/>
<dbReference type="EMBL" id="SHAG01000022">
    <property type="protein sequence ID" value="RZO75891.1"/>
    <property type="molecule type" value="Genomic_DNA"/>
</dbReference>
<evidence type="ECO:0000256" key="3">
    <source>
        <dbReference type="ARBA" id="ARBA00022475"/>
    </source>
</evidence>
<dbReference type="Gene3D" id="3.30.420.270">
    <property type="match status" value="1"/>
</dbReference>
<keyword evidence="7" id="KW-0813">Transport</keyword>
<evidence type="ECO:0000313" key="9">
    <source>
        <dbReference type="EMBL" id="RZO75891.1"/>
    </source>
</evidence>
<dbReference type="PANTHER" id="PTHR30558:SF3">
    <property type="entry name" value="BIOPOLYMER TRANSPORT PROTEIN EXBD-RELATED"/>
    <property type="match status" value="1"/>
</dbReference>
<dbReference type="InterPro" id="IPR003400">
    <property type="entry name" value="ExbD"/>
</dbReference>
<comment type="similarity">
    <text evidence="2 7">Belongs to the ExbD/TolR family.</text>
</comment>
<evidence type="ECO:0000256" key="6">
    <source>
        <dbReference type="ARBA" id="ARBA00023136"/>
    </source>
</evidence>
<comment type="subcellular location">
    <subcellularLocation>
        <location evidence="1">Cell membrane</location>
        <topology evidence="1">Single-pass membrane protein</topology>
    </subcellularLocation>
    <subcellularLocation>
        <location evidence="7">Cell membrane</location>
        <topology evidence="7">Single-pass type II membrane protein</topology>
    </subcellularLocation>
</comment>
<comment type="caution">
    <text evidence="9">The sequence shown here is derived from an EMBL/GenBank/DDBJ whole genome shotgun (WGS) entry which is preliminary data.</text>
</comment>
<accession>A0A520S098</accession>
<dbReference type="Proteomes" id="UP000316199">
    <property type="component" value="Unassembled WGS sequence"/>
</dbReference>
<evidence type="ECO:0000256" key="8">
    <source>
        <dbReference type="SAM" id="Phobius"/>
    </source>
</evidence>
<keyword evidence="3" id="KW-1003">Cell membrane</keyword>
<evidence type="ECO:0000256" key="1">
    <source>
        <dbReference type="ARBA" id="ARBA00004162"/>
    </source>
</evidence>
<evidence type="ECO:0000256" key="4">
    <source>
        <dbReference type="ARBA" id="ARBA00022692"/>
    </source>
</evidence>
<keyword evidence="5 8" id="KW-1133">Transmembrane helix</keyword>
<gene>
    <name evidence="9" type="ORF">EVA68_05800</name>
</gene>
<sequence>MKFSRQKRDTSEINLTPLIDVVFLLLIFFMVSTTFSKEARIVIDLPESGTDQSQRAEEEIEISITKKGSMAVNQKIVLNLKLETLVVAINKVSDEDNTLPLIITADAETPHQFVVMAMDAAAQLGFARLKISTKNVTP</sequence>
<organism evidence="9 10">
    <name type="scientific">OM182 bacterium</name>
    <dbReference type="NCBI Taxonomy" id="2510334"/>
    <lineage>
        <taxon>Bacteria</taxon>
        <taxon>Pseudomonadati</taxon>
        <taxon>Pseudomonadota</taxon>
        <taxon>Gammaproteobacteria</taxon>
        <taxon>OMG group</taxon>
        <taxon>OM182 clade</taxon>
    </lineage>
</organism>
<dbReference type="GO" id="GO:0015031">
    <property type="term" value="P:protein transport"/>
    <property type="evidence" value="ECO:0007669"/>
    <property type="project" value="UniProtKB-KW"/>
</dbReference>
<reference evidence="9 10" key="1">
    <citation type="submission" date="2019-02" db="EMBL/GenBank/DDBJ databases">
        <title>Prokaryotic population dynamics and viral predation in marine succession experiment using metagenomics: the confinement effect.</title>
        <authorList>
            <person name="Haro-Moreno J.M."/>
            <person name="Rodriguez-Valera F."/>
            <person name="Lopez-Perez M."/>
        </authorList>
    </citation>
    <scope>NUCLEOTIDE SEQUENCE [LARGE SCALE GENOMIC DNA]</scope>
    <source>
        <strain evidence="9">MED-G157</strain>
    </source>
</reference>
<keyword evidence="4 7" id="KW-0812">Transmembrane</keyword>
<dbReference type="Pfam" id="PF02472">
    <property type="entry name" value="ExbD"/>
    <property type="match status" value="1"/>
</dbReference>
<dbReference type="GO" id="GO:0022857">
    <property type="term" value="F:transmembrane transporter activity"/>
    <property type="evidence" value="ECO:0007669"/>
    <property type="project" value="InterPro"/>
</dbReference>
<keyword evidence="6 8" id="KW-0472">Membrane</keyword>
<evidence type="ECO:0000256" key="2">
    <source>
        <dbReference type="ARBA" id="ARBA00005811"/>
    </source>
</evidence>